<proteinExistence type="predicted"/>
<keyword evidence="3" id="KW-1185">Reference proteome</keyword>
<feature type="region of interest" description="Disordered" evidence="1">
    <location>
        <begin position="116"/>
        <end position="180"/>
    </location>
</feature>
<name>A0ABN6YL86_9MICO</name>
<evidence type="ECO:0000313" key="2">
    <source>
        <dbReference type="EMBL" id="BDZ58197.1"/>
    </source>
</evidence>
<reference evidence="3" key="1">
    <citation type="journal article" date="2019" name="Int. J. Syst. Evol. Microbiol.">
        <title>The Global Catalogue of Microorganisms (GCM) 10K type strain sequencing project: providing services to taxonomists for standard genome sequencing and annotation.</title>
        <authorList>
            <consortium name="The Broad Institute Genomics Platform"/>
            <consortium name="The Broad Institute Genome Sequencing Center for Infectious Disease"/>
            <person name="Wu L."/>
            <person name="Ma J."/>
        </authorList>
    </citation>
    <scope>NUCLEOTIDE SEQUENCE [LARGE SCALE GENOMIC DNA]</scope>
    <source>
        <strain evidence="3">NBRC 110608</strain>
    </source>
</reference>
<dbReference type="EMBL" id="AP027735">
    <property type="protein sequence ID" value="BDZ58197.1"/>
    <property type="molecule type" value="Genomic_DNA"/>
</dbReference>
<dbReference type="Proteomes" id="UP001321421">
    <property type="component" value="Chromosome"/>
</dbReference>
<accession>A0ABN6YL86</accession>
<evidence type="ECO:0000256" key="1">
    <source>
        <dbReference type="SAM" id="MobiDB-lite"/>
    </source>
</evidence>
<sequence>MLQHVDAVDEVGREAGVGQLLGEPGVQLALGAHGGVDADLQLVGVDAADPGAGVEEPAQQLAAAVPDLEDPRRRQAARQAAVGQGQPGPVERGLAAVGVVAVTRRRRAEVAVQVAAAGAAQQRAAPRSGRGWSGPRQTSQASGWSIGYLSVTTGGSVAGGQVTKSTRKPAAAPRRRGHGG</sequence>
<evidence type="ECO:0000313" key="3">
    <source>
        <dbReference type="Proteomes" id="UP001321421"/>
    </source>
</evidence>
<protein>
    <submittedName>
        <fullName evidence="2">Uncharacterized protein</fullName>
    </submittedName>
</protein>
<organism evidence="2 3">
    <name type="scientific">Barrientosiimonas endolithica</name>
    <dbReference type="NCBI Taxonomy" id="1535208"/>
    <lineage>
        <taxon>Bacteria</taxon>
        <taxon>Bacillati</taxon>
        <taxon>Actinomycetota</taxon>
        <taxon>Actinomycetes</taxon>
        <taxon>Micrococcales</taxon>
        <taxon>Dermacoccaceae</taxon>
        <taxon>Barrientosiimonas</taxon>
    </lineage>
</organism>
<gene>
    <name evidence="2" type="ORF">GCM10025872_18540</name>
</gene>
<feature type="compositionally biased region" description="Low complexity" evidence="1">
    <location>
        <begin position="116"/>
        <end position="130"/>
    </location>
</feature>